<evidence type="ECO:0000259" key="5">
    <source>
        <dbReference type="Pfam" id="PF03781"/>
    </source>
</evidence>
<dbReference type="Pfam" id="PF03781">
    <property type="entry name" value="FGE-sulfatase"/>
    <property type="match status" value="2"/>
</dbReference>
<feature type="compositionally biased region" description="Low complexity" evidence="4">
    <location>
        <begin position="1"/>
        <end position="13"/>
    </location>
</feature>
<dbReference type="InterPro" id="IPR017806">
    <property type="entry name" value="EgtB"/>
</dbReference>
<evidence type="ECO:0000256" key="2">
    <source>
        <dbReference type="ARBA" id="ARBA00023004"/>
    </source>
</evidence>
<evidence type="ECO:0000256" key="3">
    <source>
        <dbReference type="ARBA" id="ARBA00037882"/>
    </source>
</evidence>
<keyword evidence="8" id="KW-1185">Reference proteome</keyword>
<evidence type="ECO:0000256" key="1">
    <source>
        <dbReference type="ARBA" id="ARBA00023002"/>
    </source>
</evidence>
<keyword evidence="1" id="KW-0560">Oxidoreductase</keyword>
<proteinExistence type="predicted"/>
<dbReference type="InterPro" id="IPR005532">
    <property type="entry name" value="SUMF_dom"/>
</dbReference>
<dbReference type="PANTHER" id="PTHR23150:SF36">
    <property type="entry name" value="HERCYNINE OXYGENASE"/>
    <property type="match status" value="1"/>
</dbReference>
<feature type="domain" description="Sulfatase-modifying factor enzyme-like" evidence="5">
    <location>
        <begin position="214"/>
        <end position="346"/>
    </location>
</feature>
<comment type="pathway">
    <text evidence="3">Amino-acid biosynthesis; ergothioneine biosynthesis.</text>
</comment>
<feature type="compositionally biased region" description="Low complexity" evidence="4">
    <location>
        <begin position="21"/>
        <end position="30"/>
    </location>
</feature>
<dbReference type="Pfam" id="PF12867">
    <property type="entry name" value="DinB_2"/>
    <property type="match status" value="1"/>
</dbReference>
<reference evidence="7 8" key="1">
    <citation type="submission" date="2024-09" db="EMBL/GenBank/DDBJ databases">
        <authorList>
            <person name="Sun Q."/>
            <person name="Mori K."/>
        </authorList>
    </citation>
    <scope>NUCLEOTIDE SEQUENCE [LARGE SCALE GENOMIC DNA]</scope>
    <source>
        <strain evidence="7 8">CCM 7468</strain>
    </source>
</reference>
<evidence type="ECO:0000259" key="6">
    <source>
        <dbReference type="Pfam" id="PF12867"/>
    </source>
</evidence>
<organism evidence="7 8">
    <name type="scientific">Muricoccus vinaceus</name>
    <dbReference type="NCBI Taxonomy" id="424704"/>
    <lineage>
        <taxon>Bacteria</taxon>
        <taxon>Pseudomonadati</taxon>
        <taxon>Pseudomonadota</taxon>
        <taxon>Alphaproteobacteria</taxon>
        <taxon>Acetobacterales</taxon>
        <taxon>Roseomonadaceae</taxon>
        <taxon>Muricoccus</taxon>
    </lineage>
</organism>
<evidence type="ECO:0000313" key="7">
    <source>
        <dbReference type="EMBL" id="MFC0389377.1"/>
    </source>
</evidence>
<keyword evidence="2" id="KW-0408">Iron</keyword>
<sequence>MPDHAASSPPAEEGGSGIGPSPGRSLRGSADQGVRALYRRVRAATEALAAPLSAEDQTVQSMPDASPAKWHRAHTTWFFETFVLASRLPGYRVFDPAFGYVFNSYYEAVGPRHPRPSRGMLSRPGIEAVAAYRAHVDAAMERLLDGGDEDVAALVVMGLHHEQQHQELLLTDIKHAFSLSPLNPAYAPPPARGPVGKPASPGWWQASGGIHAVGHAPSGDPMDFAFDNEGPRHEVLLRDHAMADRPVSNGEFRAFMEDGGYRRPEFWLSEGWALAQASAWEAPGYWRRDGRDWVVHTLHGLLPVRDDEPVLHVSFFEAAAYAEWAGMRLPTEFEWEVAAQARAGTGLPAGGPCEHPRPLVPGLRQDVWEWTASPYSAYPGYRPAPGALGEYNGKFMINQMVLRGRSCATAEGHERPTYRNFFPPGARWQFSGFRLAAGA</sequence>
<protein>
    <submittedName>
        <fullName evidence="7">Ergothioneine biosynthesis protein EgtB</fullName>
    </submittedName>
</protein>
<accession>A0ABV6J1F7</accession>
<evidence type="ECO:0000256" key="4">
    <source>
        <dbReference type="SAM" id="MobiDB-lite"/>
    </source>
</evidence>
<dbReference type="SUPFAM" id="SSF56436">
    <property type="entry name" value="C-type lectin-like"/>
    <property type="match status" value="1"/>
</dbReference>
<dbReference type="NCBIfam" id="TIGR03440">
    <property type="entry name" value="egtB_TIGR03440"/>
    <property type="match status" value="1"/>
</dbReference>
<dbReference type="PANTHER" id="PTHR23150">
    <property type="entry name" value="SULFATASE MODIFYING FACTOR 1, 2"/>
    <property type="match status" value="1"/>
</dbReference>
<name>A0ABV6J1F7_9PROT</name>
<feature type="region of interest" description="Disordered" evidence="4">
    <location>
        <begin position="1"/>
        <end position="31"/>
    </location>
</feature>
<dbReference type="InterPro" id="IPR016187">
    <property type="entry name" value="CTDL_fold"/>
</dbReference>
<dbReference type="InterPro" id="IPR051043">
    <property type="entry name" value="Sulfatase_Mod_Factor_Kinase"/>
</dbReference>
<dbReference type="Gene3D" id="3.90.1580.10">
    <property type="entry name" value="paralog of FGE (formylglycine-generating enzyme)"/>
    <property type="match status" value="2"/>
</dbReference>
<gene>
    <name evidence="7" type="primary">egtB</name>
    <name evidence="7" type="ORF">ACFFIC_28100</name>
</gene>
<dbReference type="InterPro" id="IPR042095">
    <property type="entry name" value="SUMF_sf"/>
</dbReference>
<feature type="domain" description="DinB-like" evidence="6">
    <location>
        <begin position="38"/>
        <end position="168"/>
    </location>
</feature>
<dbReference type="EMBL" id="JBHLVZ010000110">
    <property type="protein sequence ID" value="MFC0389377.1"/>
    <property type="molecule type" value="Genomic_DNA"/>
</dbReference>
<dbReference type="RefSeq" id="WP_377056693.1">
    <property type="nucleotide sequence ID" value="NZ_JBHLVZ010000110.1"/>
</dbReference>
<dbReference type="InterPro" id="IPR024775">
    <property type="entry name" value="DinB-like"/>
</dbReference>
<dbReference type="Proteomes" id="UP001589789">
    <property type="component" value="Unassembled WGS sequence"/>
</dbReference>
<evidence type="ECO:0000313" key="8">
    <source>
        <dbReference type="Proteomes" id="UP001589789"/>
    </source>
</evidence>
<comment type="caution">
    <text evidence="7">The sequence shown here is derived from an EMBL/GenBank/DDBJ whole genome shotgun (WGS) entry which is preliminary data.</text>
</comment>
<feature type="domain" description="Sulfatase-modifying factor enzyme-like" evidence="5">
    <location>
        <begin position="366"/>
        <end position="436"/>
    </location>
</feature>